<reference evidence="3 4" key="1">
    <citation type="submission" date="2018-09" db="EMBL/GenBank/DDBJ databases">
        <title>Mesorhizobium carmichaelinearum sp. nov. isolated from Carmichaelinea spp. root nodules in New Zealand.</title>
        <authorList>
            <person name="De Meyer S.E."/>
        </authorList>
    </citation>
    <scope>NUCLEOTIDE SEQUENCE [LARGE SCALE GENOMIC DNA]</scope>
    <source>
        <strain evidence="3 4">ICMP19557</strain>
    </source>
</reference>
<dbReference type="RefSeq" id="WP_120015084.1">
    <property type="nucleotide sequence ID" value="NZ_QZWZ01000011.1"/>
</dbReference>
<keyword evidence="1" id="KW-0547">Nucleotide-binding</keyword>
<organism evidence="3 4">
    <name type="scientific">Mesorhizobium waimense</name>
    <dbReference type="NCBI Taxonomy" id="1300307"/>
    <lineage>
        <taxon>Bacteria</taxon>
        <taxon>Pseudomonadati</taxon>
        <taxon>Pseudomonadota</taxon>
        <taxon>Alphaproteobacteria</taxon>
        <taxon>Hyphomicrobiales</taxon>
        <taxon>Phyllobacteriaceae</taxon>
        <taxon>Mesorhizobium</taxon>
    </lineage>
</organism>
<evidence type="ECO:0000256" key="1">
    <source>
        <dbReference type="PROSITE-ProRule" id="PRU00409"/>
    </source>
</evidence>
<keyword evidence="1" id="KW-0067">ATP-binding</keyword>
<gene>
    <name evidence="3" type="ORF">D3227_16105</name>
</gene>
<proteinExistence type="predicted"/>
<evidence type="ECO:0000313" key="4">
    <source>
        <dbReference type="Proteomes" id="UP000272706"/>
    </source>
</evidence>
<feature type="domain" description="ATP-grasp" evidence="2">
    <location>
        <begin position="84"/>
        <end position="299"/>
    </location>
</feature>
<comment type="caution">
    <text evidence="3">The sequence shown here is derived from an EMBL/GenBank/DDBJ whole genome shotgun (WGS) entry which is preliminary data.</text>
</comment>
<dbReference type="GO" id="GO:0005524">
    <property type="term" value="F:ATP binding"/>
    <property type="evidence" value="ECO:0007669"/>
    <property type="project" value="UniProtKB-UniRule"/>
</dbReference>
<sequence length="306" mass="34884">MLNVVLVVPDDREKTWRDFHEIAAAAGRQGVKIHLVRHRRTQQLGLLSLWFRPTVSMALVGRTDRKLLPGQFLSGRRLDKIEEYQALEDAGTPVPKWTEVKPDTRLDPNEWGPYVVEKPSRGWLGANVKVRKTSRVQYAHPSSYPSDHLGANAPMIVQQFVYTGEWPVSYRLVSVFGEIVLCYRQTTRRGTPLRTRWGFDEGGVAIVSNTRQMEIVLDADPEMIDVASRSHRAAFPDIPILHFDLGRDAETGRIHIFECHPFIPRWLFSSDRTLSAQADNRVDFDSQFDAMQGIARAIVRKATELL</sequence>
<dbReference type="PROSITE" id="PS50975">
    <property type="entry name" value="ATP_GRASP"/>
    <property type="match status" value="1"/>
</dbReference>
<dbReference type="GO" id="GO:0046872">
    <property type="term" value="F:metal ion binding"/>
    <property type="evidence" value="ECO:0007669"/>
    <property type="project" value="InterPro"/>
</dbReference>
<evidence type="ECO:0000259" key="2">
    <source>
        <dbReference type="PROSITE" id="PS50975"/>
    </source>
</evidence>
<accession>A0A3A5L1A6</accession>
<protein>
    <recommendedName>
        <fullName evidence="2">ATP-grasp domain-containing protein</fullName>
    </recommendedName>
</protein>
<evidence type="ECO:0000313" key="3">
    <source>
        <dbReference type="EMBL" id="RJT38780.1"/>
    </source>
</evidence>
<dbReference type="InterPro" id="IPR011761">
    <property type="entry name" value="ATP-grasp"/>
</dbReference>
<name>A0A3A5L1A6_9HYPH</name>
<dbReference type="EMBL" id="QZWZ01000011">
    <property type="protein sequence ID" value="RJT38780.1"/>
    <property type="molecule type" value="Genomic_DNA"/>
</dbReference>
<keyword evidence="4" id="KW-1185">Reference proteome</keyword>
<dbReference type="SUPFAM" id="SSF56059">
    <property type="entry name" value="Glutathione synthetase ATP-binding domain-like"/>
    <property type="match status" value="1"/>
</dbReference>
<dbReference type="Proteomes" id="UP000272706">
    <property type="component" value="Unassembled WGS sequence"/>
</dbReference>
<dbReference type="AlphaFoldDB" id="A0A3A5L1A6"/>